<dbReference type="GO" id="GO:0046872">
    <property type="term" value="F:metal ion binding"/>
    <property type="evidence" value="ECO:0007669"/>
    <property type="project" value="UniProtKB-UniRule"/>
</dbReference>
<dbReference type="AlphaFoldDB" id="A0A9P5YLT9"/>
<keyword evidence="2" id="KW-0349">Heme</keyword>
<evidence type="ECO:0000259" key="8">
    <source>
        <dbReference type="PROSITE" id="PS50873"/>
    </source>
</evidence>
<dbReference type="PANTHER" id="PTHR31356:SF53">
    <property type="entry name" value="HEME PEROXIDASE"/>
    <property type="match status" value="1"/>
</dbReference>
<dbReference type="GO" id="GO:0004601">
    <property type="term" value="F:peroxidase activity"/>
    <property type="evidence" value="ECO:0007669"/>
    <property type="project" value="UniProtKB-KW"/>
</dbReference>
<feature type="domain" description="Plant heme peroxidase family profile" evidence="8">
    <location>
        <begin position="107"/>
        <end position="297"/>
    </location>
</feature>
<dbReference type="GO" id="GO:0034599">
    <property type="term" value="P:cellular response to oxidative stress"/>
    <property type="evidence" value="ECO:0007669"/>
    <property type="project" value="InterPro"/>
</dbReference>
<organism evidence="9 10">
    <name type="scientific">Pholiota conissans</name>
    <dbReference type="NCBI Taxonomy" id="109636"/>
    <lineage>
        <taxon>Eukaryota</taxon>
        <taxon>Fungi</taxon>
        <taxon>Dikarya</taxon>
        <taxon>Basidiomycota</taxon>
        <taxon>Agaricomycotina</taxon>
        <taxon>Agaricomycetes</taxon>
        <taxon>Agaricomycetidae</taxon>
        <taxon>Agaricales</taxon>
        <taxon>Agaricineae</taxon>
        <taxon>Strophariaceae</taxon>
        <taxon>Pholiota</taxon>
    </lineage>
</organism>
<dbReference type="PANTHER" id="PTHR31356">
    <property type="entry name" value="THYLAKOID LUMENAL 29 KDA PROTEIN, CHLOROPLASTIC-RELATED"/>
    <property type="match status" value="1"/>
</dbReference>
<feature type="chain" id="PRO_5040530964" description="Peroxidase" evidence="7">
    <location>
        <begin position="21"/>
        <end position="607"/>
    </location>
</feature>
<name>A0A9P5YLT9_9AGAR</name>
<dbReference type="GO" id="GO:0042744">
    <property type="term" value="P:hydrogen peroxide catabolic process"/>
    <property type="evidence" value="ECO:0007669"/>
    <property type="project" value="TreeGrafter"/>
</dbReference>
<evidence type="ECO:0000256" key="5">
    <source>
        <dbReference type="ARBA" id="ARBA00023004"/>
    </source>
</evidence>
<dbReference type="Proteomes" id="UP000807469">
    <property type="component" value="Unassembled WGS sequence"/>
</dbReference>
<dbReference type="Gene3D" id="1.10.520.10">
    <property type="match status" value="1"/>
</dbReference>
<evidence type="ECO:0000256" key="3">
    <source>
        <dbReference type="ARBA" id="ARBA00022723"/>
    </source>
</evidence>
<proteinExistence type="inferred from homology"/>
<accession>A0A9P5YLT9</accession>
<feature type="signal peptide" evidence="7">
    <location>
        <begin position="1"/>
        <end position="20"/>
    </location>
</feature>
<evidence type="ECO:0000256" key="2">
    <source>
        <dbReference type="ARBA" id="ARBA00022617"/>
    </source>
</evidence>
<dbReference type="InterPro" id="IPR010255">
    <property type="entry name" value="Haem_peroxidase_sf"/>
</dbReference>
<keyword evidence="10" id="KW-1185">Reference proteome</keyword>
<dbReference type="InterPro" id="IPR002016">
    <property type="entry name" value="Haem_peroxidase"/>
</dbReference>
<dbReference type="OrthoDB" id="5985073at2759"/>
<dbReference type="InterPro" id="IPR044831">
    <property type="entry name" value="Ccp1-like"/>
</dbReference>
<keyword evidence="5" id="KW-0408">Iron</keyword>
<dbReference type="PRINTS" id="PR00458">
    <property type="entry name" value="PEROXIDASE"/>
</dbReference>
<evidence type="ECO:0000313" key="9">
    <source>
        <dbReference type="EMBL" id="KAF9470970.1"/>
    </source>
</evidence>
<sequence length="607" mass="64956">MLPLRIGTLFAFASIKFAYGYHWPSPQYDALESFLWEGGDNRVGEVVSNLVDGCRNRAAAPGSSIAAEWLRFAYHDAATHNITDGTGGLDASIYYELDRPENIGDGQVQTSLDFRFTATKYVSRADIIALGAVWGVAACGGPVIKYKGGRKDAVGPRAPGVPEPNQDLATHVEKFRLQGFNATEMIQLVACGHSFGGVRSVDFPDVVKPNASAPGGIGLARFDTTEKYDPAVVTEFLDGTTQNPLVVSNVTLASDLRIFSSDGNATMKNMATASSFADTCSSMLERMINTVPSDTQLTDEIQLLPVKVRDAQITVINSQLVFMTSLRLSRPADKPVPSGREVTLYWCDGRGSSQNCAGNIASVASTPSSKVITPSPIGGPSNIALDSYEFAVPLSANQSLSKFWFVLDDKDGSVPITLDNEGTGYVFPQDEIIFISDLGSIRAGGTGDSSRKFNFVVGIRSKIDVANATMLGYTSDDYPVALNFTVPLQVNKTATPVDGYSYYTGSITIQGNSLMLDFEVNAKDKMVYRADYIRGDLVGPETFFVPPISPVTMTTLSAIPTMLTSASTTPTRTPPPKDTSSAVAFVIAPRLTFAAVVLGFTTALSVL</sequence>
<reference evidence="9" key="1">
    <citation type="submission" date="2020-11" db="EMBL/GenBank/DDBJ databases">
        <authorList>
            <consortium name="DOE Joint Genome Institute"/>
            <person name="Ahrendt S."/>
            <person name="Riley R."/>
            <person name="Andreopoulos W."/>
            <person name="Labutti K."/>
            <person name="Pangilinan J."/>
            <person name="Ruiz-Duenas F.J."/>
            <person name="Barrasa J.M."/>
            <person name="Sanchez-Garcia M."/>
            <person name="Camarero S."/>
            <person name="Miyauchi S."/>
            <person name="Serrano A."/>
            <person name="Linde D."/>
            <person name="Babiker R."/>
            <person name="Drula E."/>
            <person name="Ayuso-Fernandez I."/>
            <person name="Pacheco R."/>
            <person name="Padilla G."/>
            <person name="Ferreira P."/>
            <person name="Barriuso J."/>
            <person name="Kellner H."/>
            <person name="Castanera R."/>
            <person name="Alfaro M."/>
            <person name="Ramirez L."/>
            <person name="Pisabarro A.G."/>
            <person name="Kuo A."/>
            <person name="Tritt A."/>
            <person name="Lipzen A."/>
            <person name="He G."/>
            <person name="Yan M."/>
            <person name="Ng V."/>
            <person name="Cullen D."/>
            <person name="Martin F."/>
            <person name="Rosso M.-N."/>
            <person name="Henrissat B."/>
            <person name="Hibbett D."/>
            <person name="Martinez A.T."/>
            <person name="Grigoriev I.V."/>
        </authorList>
    </citation>
    <scope>NUCLEOTIDE SEQUENCE</scope>
    <source>
        <strain evidence="9">CIRM-BRFM 674</strain>
    </source>
</reference>
<keyword evidence="4 7" id="KW-0560">Oxidoreductase</keyword>
<evidence type="ECO:0000256" key="4">
    <source>
        <dbReference type="ARBA" id="ARBA00023002"/>
    </source>
</evidence>
<dbReference type="GO" id="GO:0020037">
    <property type="term" value="F:heme binding"/>
    <property type="evidence" value="ECO:0007669"/>
    <property type="project" value="UniProtKB-UniRule"/>
</dbReference>
<evidence type="ECO:0000256" key="7">
    <source>
        <dbReference type="RuleBase" id="RU363051"/>
    </source>
</evidence>
<comment type="similarity">
    <text evidence="6">Belongs to the peroxidase family.</text>
</comment>
<dbReference type="EC" id="1.11.1.-" evidence="7"/>
<comment type="caution">
    <text evidence="9">The sequence shown here is derived from an EMBL/GenBank/DDBJ whole genome shotgun (WGS) entry which is preliminary data.</text>
</comment>
<dbReference type="SUPFAM" id="SSF48113">
    <property type="entry name" value="Heme-dependent peroxidases"/>
    <property type="match status" value="1"/>
</dbReference>
<evidence type="ECO:0000256" key="6">
    <source>
        <dbReference type="RuleBase" id="RU004241"/>
    </source>
</evidence>
<dbReference type="GO" id="GO:0000302">
    <property type="term" value="P:response to reactive oxygen species"/>
    <property type="evidence" value="ECO:0007669"/>
    <property type="project" value="TreeGrafter"/>
</dbReference>
<keyword evidence="7" id="KW-0732">Signal</keyword>
<dbReference type="Pfam" id="PF00141">
    <property type="entry name" value="peroxidase"/>
    <property type="match status" value="1"/>
</dbReference>
<gene>
    <name evidence="9" type="ORF">BDN70DRAFT_869432</name>
</gene>
<protein>
    <recommendedName>
        <fullName evidence="7">Peroxidase</fullName>
        <ecNumber evidence="7">1.11.1.-</ecNumber>
    </recommendedName>
</protein>
<dbReference type="EMBL" id="MU155792">
    <property type="protein sequence ID" value="KAF9470970.1"/>
    <property type="molecule type" value="Genomic_DNA"/>
</dbReference>
<evidence type="ECO:0000256" key="1">
    <source>
        <dbReference type="ARBA" id="ARBA00022559"/>
    </source>
</evidence>
<keyword evidence="1 7" id="KW-0575">Peroxidase</keyword>
<dbReference type="PROSITE" id="PS50873">
    <property type="entry name" value="PEROXIDASE_4"/>
    <property type="match status" value="1"/>
</dbReference>
<keyword evidence="3" id="KW-0479">Metal-binding</keyword>
<evidence type="ECO:0000313" key="10">
    <source>
        <dbReference type="Proteomes" id="UP000807469"/>
    </source>
</evidence>